<dbReference type="PANTHER" id="PTHR12317">
    <property type="entry name" value="DIACYLGLYCEROL O-ACYLTRANSFERASE"/>
    <property type="match status" value="1"/>
</dbReference>
<evidence type="ECO:0000313" key="11">
    <source>
        <dbReference type="EMBL" id="KAF2531491.1"/>
    </source>
</evidence>
<comment type="subcellular location">
    <subcellularLocation>
        <location evidence="1">Endoplasmic reticulum membrane</location>
        <topology evidence="1">Multi-pass membrane protein</topology>
    </subcellularLocation>
</comment>
<evidence type="ECO:0000256" key="3">
    <source>
        <dbReference type="ARBA" id="ARBA00022516"/>
    </source>
</evidence>
<dbReference type="GO" id="GO:0004144">
    <property type="term" value="F:diacylglycerol O-acyltransferase activity"/>
    <property type="evidence" value="ECO:0007669"/>
    <property type="project" value="TreeGrafter"/>
</dbReference>
<evidence type="ECO:0000256" key="8">
    <source>
        <dbReference type="ARBA" id="ARBA00023098"/>
    </source>
</evidence>
<dbReference type="InterPro" id="IPR007130">
    <property type="entry name" value="DAGAT"/>
</dbReference>
<dbReference type="GO" id="GO:0005789">
    <property type="term" value="C:endoplasmic reticulum membrane"/>
    <property type="evidence" value="ECO:0007669"/>
    <property type="project" value="UniProtKB-SubCell"/>
</dbReference>
<organism evidence="11">
    <name type="scientific">Brassica cretica</name>
    <name type="common">Mustard</name>
    <dbReference type="NCBI Taxonomy" id="69181"/>
    <lineage>
        <taxon>Eukaryota</taxon>
        <taxon>Viridiplantae</taxon>
        <taxon>Streptophyta</taxon>
        <taxon>Embryophyta</taxon>
        <taxon>Tracheophyta</taxon>
        <taxon>Spermatophyta</taxon>
        <taxon>Magnoliopsida</taxon>
        <taxon>eudicotyledons</taxon>
        <taxon>Gunneridae</taxon>
        <taxon>Pentapetalae</taxon>
        <taxon>rosids</taxon>
        <taxon>malvids</taxon>
        <taxon>Brassicales</taxon>
        <taxon>Brassicaceae</taxon>
        <taxon>Brassiceae</taxon>
        <taxon>Brassica</taxon>
    </lineage>
</organism>
<keyword evidence="10" id="KW-0012">Acyltransferase</keyword>
<name>A0A8S9FE67_BRACR</name>
<dbReference type="AlphaFoldDB" id="A0A8S9FE67"/>
<comment type="caution">
    <text evidence="11">The sequence shown here is derived from an EMBL/GenBank/DDBJ whole genome shotgun (WGS) entry which is preliminary data.</text>
</comment>
<protein>
    <recommendedName>
        <fullName evidence="12">Diacylglycerol O-acyltransferase</fullName>
    </recommendedName>
</protein>
<evidence type="ECO:0000256" key="7">
    <source>
        <dbReference type="ARBA" id="ARBA00022989"/>
    </source>
</evidence>
<evidence type="ECO:0008006" key="12">
    <source>
        <dbReference type="Google" id="ProtNLM"/>
    </source>
</evidence>
<dbReference type="GO" id="GO:0019432">
    <property type="term" value="P:triglyceride biosynthetic process"/>
    <property type="evidence" value="ECO:0007669"/>
    <property type="project" value="TreeGrafter"/>
</dbReference>
<dbReference type="EMBL" id="QGKY02002305">
    <property type="protein sequence ID" value="KAF2531491.1"/>
    <property type="molecule type" value="Genomic_DNA"/>
</dbReference>
<evidence type="ECO:0000256" key="4">
    <source>
        <dbReference type="ARBA" id="ARBA00022679"/>
    </source>
</evidence>
<evidence type="ECO:0000256" key="6">
    <source>
        <dbReference type="ARBA" id="ARBA00022824"/>
    </source>
</evidence>
<keyword evidence="4" id="KW-0808">Transferase</keyword>
<keyword evidence="9" id="KW-0472">Membrane</keyword>
<reference evidence="11" key="1">
    <citation type="submission" date="2019-12" db="EMBL/GenBank/DDBJ databases">
        <title>Genome sequencing and annotation of Brassica cretica.</title>
        <authorList>
            <person name="Studholme D.J."/>
            <person name="Sarris P.F."/>
        </authorList>
    </citation>
    <scope>NUCLEOTIDE SEQUENCE</scope>
    <source>
        <strain evidence="11">PFS-102/07</strain>
        <tissue evidence="11">Leaf</tissue>
    </source>
</reference>
<evidence type="ECO:0000256" key="5">
    <source>
        <dbReference type="ARBA" id="ARBA00022692"/>
    </source>
</evidence>
<evidence type="ECO:0000256" key="2">
    <source>
        <dbReference type="ARBA" id="ARBA00005420"/>
    </source>
</evidence>
<keyword evidence="7" id="KW-1133">Transmembrane helix</keyword>
<keyword evidence="5" id="KW-0812">Transmembrane</keyword>
<accession>A0A8S9FE67</accession>
<dbReference type="PANTHER" id="PTHR12317:SF63">
    <property type="entry name" value="DIACYLGLYCEROL O-ACYLTRANSFERASE 2"/>
    <property type="match status" value="1"/>
</dbReference>
<keyword evidence="6" id="KW-0256">Endoplasmic reticulum</keyword>
<gene>
    <name evidence="11" type="ORF">F2Q70_00030296</name>
</gene>
<sequence length="92" mass="10197">MGHLWFQFSALVSRECISGGSRIGTSSLNYQERSSLLPSVSGMFLGKSPIPYRHPLHLVIGKPIEVSKTLQPTDEEIAKVHGQFVEALKDLF</sequence>
<keyword evidence="3" id="KW-0444">Lipid biosynthesis</keyword>
<comment type="similarity">
    <text evidence="2">Belongs to the diacylglycerol acyltransferase family.</text>
</comment>
<evidence type="ECO:0000256" key="9">
    <source>
        <dbReference type="ARBA" id="ARBA00023136"/>
    </source>
</evidence>
<evidence type="ECO:0000256" key="1">
    <source>
        <dbReference type="ARBA" id="ARBA00004477"/>
    </source>
</evidence>
<proteinExistence type="inferred from homology"/>
<keyword evidence="8" id="KW-0443">Lipid metabolism</keyword>
<dbReference type="Pfam" id="PF03982">
    <property type="entry name" value="DAGAT"/>
    <property type="match status" value="1"/>
</dbReference>
<evidence type="ECO:0000256" key="10">
    <source>
        <dbReference type="ARBA" id="ARBA00023315"/>
    </source>
</evidence>